<feature type="compositionally biased region" description="Low complexity" evidence="1">
    <location>
        <begin position="17"/>
        <end position="29"/>
    </location>
</feature>
<feature type="region of interest" description="Disordered" evidence="1">
    <location>
        <begin position="1"/>
        <end position="36"/>
    </location>
</feature>
<reference evidence="2 3" key="1">
    <citation type="submission" date="2019-01" db="EMBL/GenBank/DDBJ databases">
        <title>Coherence of Microcystis species and biogeography revealed through population genomics.</title>
        <authorList>
            <person name="Perez-Carrascal O.M."/>
            <person name="Terrat Y."/>
            <person name="Giani A."/>
            <person name="Fortin N."/>
            <person name="Tromas N."/>
            <person name="Shapiro B.J."/>
        </authorList>
    </citation>
    <scope>NUCLEOTIDE SEQUENCE [LARGE SCALE GENOMIC DNA]</scope>
    <source>
        <strain evidence="2">Ma_SC_T_19800800_S464</strain>
    </source>
</reference>
<dbReference type="AlphaFoldDB" id="A0A552E2J1"/>
<protein>
    <recommendedName>
        <fullName evidence="4">DUF5132 domain-containing protein</fullName>
    </recommendedName>
</protein>
<evidence type="ECO:0000256" key="1">
    <source>
        <dbReference type="SAM" id="MobiDB-lite"/>
    </source>
</evidence>
<gene>
    <name evidence="2" type="ORF">EWV81_04955</name>
</gene>
<comment type="caution">
    <text evidence="2">The sequence shown here is derived from an EMBL/GenBank/DDBJ whole genome shotgun (WGS) entry which is preliminary data.</text>
</comment>
<accession>A0A552E2J1</accession>
<name>A0A552E2J1_MICAE</name>
<dbReference type="Proteomes" id="UP000319313">
    <property type="component" value="Unassembled WGS sequence"/>
</dbReference>
<dbReference type="EMBL" id="SFBL01000035">
    <property type="protein sequence ID" value="TRU28591.1"/>
    <property type="molecule type" value="Genomic_DNA"/>
</dbReference>
<evidence type="ECO:0008006" key="4">
    <source>
        <dbReference type="Google" id="ProtNLM"/>
    </source>
</evidence>
<proteinExistence type="predicted"/>
<evidence type="ECO:0000313" key="3">
    <source>
        <dbReference type="Proteomes" id="UP000319313"/>
    </source>
</evidence>
<sequence>MPSPEMIDAFERSQNPSNNSSSNTSTSSNGGQKPTAIERVGETVAKAVTFAPAFAIAMVDGDKAERFWEKSGEVGKTVAKTAENVAKSPVGKIALGVTGAIGTGMATVKCANDLKKEVKEN</sequence>
<organism evidence="2 3">
    <name type="scientific">Microcystis aeruginosa Ma_SC_T_19800800_S464</name>
    <dbReference type="NCBI Taxonomy" id="2486257"/>
    <lineage>
        <taxon>Bacteria</taxon>
        <taxon>Bacillati</taxon>
        <taxon>Cyanobacteriota</taxon>
        <taxon>Cyanophyceae</taxon>
        <taxon>Oscillatoriophycideae</taxon>
        <taxon>Chroococcales</taxon>
        <taxon>Microcystaceae</taxon>
        <taxon>Microcystis</taxon>
    </lineage>
</organism>
<evidence type="ECO:0000313" key="2">
    <source>
        <dbReference type="EMBL" id="TRU28591.1"/>
    </source>
</evidence>